<evidence type="ECO:0000313" key="2">
    <source>
        <dbReference type="Proteomes" id="UP000499080"/>
    </source>
</evidence>
<dbReference type="InterPro" id="IPR036397">
    <property type="entry name" value="RNaseH_sf"/>
</dbReference>
<gene>
    <name evidence="1" type="ORF">AVEN_208515_1</name>
</gene>
<dbReference type="EMBL" id="BGPR01000505">
    <property type="protein sequence ID" value="GBM23885.1"/>
    <property type="molecule type" value="Genomic_DNA"/>
</dbReference>
<dbReference type="PANTHER" id="PTHR47331:SF2">
    <property type="match status" value="1"/>
</dbReference>
<comment type="caution">
    <text evidence="1">The sequence shown here is derived from an EMBL/GenBank/DDBJ whole genome shotgun (WGS) entry which is preliminary data.</text>
</comment>
<evidence type="ECO:0000313" key="1">
    <source>
        <dbReference type="EMBL" id="GBM23885.1"/>
    </source>
</evidence>
<proteinExistence type="predicted"/>
<reference evidence="1 2" key="1">
    <citation type="journal article" date="2019" name="Sci. Rep.">
        <title>Orb-weaving spider Araneus ventricosus genome elucidates the spidroin gene catalogue.</title>
        <authorList>
            <person name="Kono N."/>
            <person name="Nakamura H."/>
            <person name="Ohtoshi R."/>
            <person name="Moran D.A.P."/>
            <person name="Shinohara A."/>
            <person name="Yoshida Y."/>
            <person name="Fujiwara M."/>
            <person name="Mori M."/>
            <person name="Tomita M."/>
            <person name="Arakawa K."/>
        </authorList>
    </citation>
    <scope>NUCLEOTIDE SEQUENCE [LARGE SCALE GENOMIC DNA]</scope>
</reference>
<name>A0A4Y2E7Y1_ARAVE</name>
<dbReference type="AlphaFoldDB" id="A0A4Y2E7Y1"/>
<accession>A0A4Y2E7Y1</accession>
<sequence length="165" mass="19362">MLRFRLKARRSRRNGNLTDEEIFDARRTLFRSVQTECFATEEGKISLINLEVYKDDEGILRLKFRLTNEDEFKPPSVPCWGGLWERLIDMLKDLLRKSGGRSSLTYEELQTLVCECEAVMNNRPLTYVSEEPELKTLTPSMFLQDLRVNDEPDLDQVEKTNIVKR</sequence>
<dbReference type="GO" id="GO:0003676">
    <property type="term" value="F:nucleic acid binding"/>
    <property type="evidence" value="ECO:0007669"/>
    <property type="project" value="InterPro"/>
</dbReference>
<dbReference type="OrthoDB" id="6431014at2759"/>
<dbReference type="Gene3D" id="3.30.420.10">
    <property type="entry name" value="Ribonuclease H-like superfamily/Ribonuclease H"/>
    <property type="match status" value="1"/>
</dbReference>
<dbReference type="PANTHER" id="PTHR47331">
    <property type="entry name" value="PHD-TYPE DOMAIN-CONTAINING PROTEIN"/>
    <property type="match status" value="1"/>
</dbReference>
<keyword evidence="2" id="KW-1185">Reference proteome</keyword>
<organism evidence="1 2">
    <name type="scientific">Araneus ventricosus</name>
    <name type="common">Orbweaver spider</name>
    <name type="synonym">Epeira ventricosa</name>
    <dbReference type="NCBI Taxonomy" id="182803"/>
    <lineage>
        <taxon>Eukaryota</taxon>
        <taxon>Metazoa</taxon>
        <taxon>Ecdysozoa</taxon>
        <taxon>Arthropoda</taxon>
        <taxon>Chelicerata</taxon>
        <taxon>Arachnida</taxon>
        <taxon>Araneae</taxon>
        <taxon>Araneomorphae</taxon>
        <taxon>Entelegynae</taxon>
        <taxon>Araneoidea</taxon>
        <taxon>Araneidae</taxon>
        <taxon>Araneus</taxon>
    </lineage>
</organism>
<dbReference type="Proteomes" id="UP000499080">
    <property type="component" value="Unassembled WGS sequence"/>
</dbReference>
<protein>
    <submittedName>
        <fullName evidence="1">Uncharacterized protein</fullName>
    </submittedName>
</protein>